<evidence type="ECO:0000313" key="1">
    <source>
        <dbReference type="EMBL" id="KRV48878.1"/>
    </source>
</evidence>
<name>A0A0T6LRW1_WENVI</name>
<dbReference type="Proteomes" id="UP000050867">
    <property type="component" value="Unassembled WGS sequence"/>
</dbReference>
<dbReference type="AlphaFoldDB" id="A0A0T6LRW1"/>
<dbReference type="eggNOG" id="ENOG5033TS7">
    <property type="taxonomic scope" value="Bacteria"/>
</dbReference>
<proteinExistence type="predicted"/>
<dbReference type="OrthoDB" id="3384200at2"/>
<keyword evidence="2" id="KW-1185">Reference proteome</keyword>
<protein>
    <submittedName>
        <fullName evidence="1">Uncharacterized protein</fullName>
    </submittedName>
</protein>
<dbReference type="EMBL" id="LLZU01000018">
    <property type="protein sequence ID" value="KRV48878.1"/>
    <property type="molecule type" value="Genomic_DNA"/>
</dbReference>
<accession>A0A0T6LRW1</accession>
<dbReference type="RefSeq" id="WP_051087520.1">
    <property type="nucleotide sequence ID" value="NZ_LLZU01000018.1"/>
</dbReference>
<evidence type="ECO:0000313" key="2">
    <source>
        <dbReference type="Proteomes" id="UP000050867"/>
    </source>
</evidence>
<organism evidence="1 2">
    <name type="scientific">Wenjunlia vitaminophila</name>
    <name type="common">Streptomyces vitaminophilus</name>
    <dbReference type="NCBI Taxonomy" id="76728"/>
    <lineage>
        <taxon>Bacteria</taxon>
        <taxon>Bacillati</taxon>
        <taxon>Actinomycetota</taxon>
        <taxon>Actinomycetes</taxon>
        <taxon>Kitasatosporales</taxon>
        <taxon>Streptomycetaceae</taxon>
        <taxon>Wenjunlia</taxon>
    </lineage>
</organism>
<reference evidence="1 2" key="1">
    <citation type="submission" date="2015-10" db="EMBL/GenBank/DDBJ databases">
        <title>Draft genome sequence of pyrrolomycin-producing Streptomyces vitaminophilus.</title>
        <authorList>
            <person name="Graham D.E."/>
            <person name="Mahan K.M."/>
            <person name="Klingeman D.M."/>
            <person name="Hettich R.L."/>
            <person name="Parry R.J."/>
        </authorList>
    </citation>
    <scope>NUCLEOTIDE SEQUENCE [LARGE SCALE GENOMIC DNA]</scope>
    <source>
        <strain evidence="1 2">ATCC 31673</strain>
    </source>
</reference>
<comment type="caution">
    <text evidence="1">The sequence shown here is derived from an EMBL/GenBank/DDBJ whole genome shotgun (WGS) entry which is preliminary data.</text>
</comment>
<gene>
    <name evidence="1" type="ORF">AQ490_23780</name>
</gene>
<sequence length="183" mass="20280">MSNSYTTLWTNDLCRELERSGYAGRRLTMLFGGPHQSLPSFQRAGVQPGDHIYPVRANRTRLHVLGVLEVARIVPYEDAGSALPDDDYVKLLDWRPLKTGCVTEVLIGPPGAPLRFDTVVPGGLLERLTYTSRRGERLLKHVEDGRLIRATSLQGIYRLAADSAEELDQLIRQDAPNGGGDEV</sequence>